<dbReference type="EMBL" id="LAZR01000763">
    <property type="protein sequence ID" value="KKN58430.1"/>
    <property type="molecule type" value="Genomic_DNA"/>
</dbReference>
<dbReference type="AlphaFoldDB" id="A0A0F9RPI1"/>
<organism evidence="1">
    <name type="scientific">marine sediment metagenome</name>
    <dbReference type="NCBI Taxonomy" id="412755"/>
    <lineage>
        <taxon>unclassified sequences</taxon>
        <taxon>metagenomes</taxon>
        <taxon>ecological metagenomes</taxon>
    </lineage>
</organism>
<comment type="caution">
    <text evidence="1">The sequence shown here is derived from an EMBL/GenBank/DDBJ whole genome shotgun (WGS) entry which is preliminary data.</text>
</comment>
<name>A0A0F9RPI1_9ZZZZ</name>
<evidence type="ECO:0000313" key="1">
    <source>
        <dbReference type="EMBL" id="KKN58430.1"/>
    </source>
</evidence>
<reference evidence="1" key="1">
    <citation type="journal article" date="2015" name="Nature">
        <title>Complex archaea that bridge the gap between prokaryotes and eukaryotes.</title>
        <authorList>
            <person name="Spang A."/>
            <person name="Saw J.H."/>
            <person name="Jorgensen S.L."/>
            <person name="Zaremba-Niedzwiedzka K."/>
            <person name="Martijn J."/>
            <person name="Lind A.E."/>
            <person name="van Eijk R."/>
            <person name="Schleper C."/>
            <person name="Guy L."/>
            <person name="Ettema T.J."/>
        </authorList>
    </citation>
    <scope>NUCLEOTIDE SEQUENCE</scope>
</reference>
<proteinExistence type="predicted"/>
<sequence>MDRLDAWDYAHTKAEQLETKIVDIHAKAQAHYDYVWGCEYDRLVERWPTATPTLLKCRMWKLRGELDTGLSQAHLSLQRAARLLRKAHDRTERRNDIRWANKPNRRM</sequence>
<protein>
    <submittedName>
        <fullName evidence="1">Uncharacterized protein</fullName>
    </submittedName>
</protein>
<accession>A0A0F9RPI1</accession>
<gene>
    <name evidence="1" type="ORF">LCGC14_0552430</name>
</gene>